<dbReference type="EMBL" id="JAEQNB010000004">
    <property type="protein sequence ID" value="MBL0387886.1"/>
    <property type="molecule type" value="Genomic_DNA"/>
</dbReference>
<reference evidence="2 3" key="1">
    <citation type="submission" date="2021-01" db="EMBL/GenBank/DDBJ databases">
        <title>Tumebacillus sp. strain ITR2 16S ribosomal RNA gene Genome sequencing and assembly.</title>
        <authorList>
            <person name="Kang M."/>
        </authorList>
    </citation>
    <scope>NUCLEOTIDE SEQUENCE [LARGE SCALE GENOMIC DNA]</scope>
    <source>
        <strain evidence="2 3">ITR2</strain>
    </source>
</reference>
<feature type="region of interest" description="Disordered" evidence="1">
    <location>
        <begin position="15"/>
        <end position="38"/>
    </location>
</feature>
<protein>
    <submittedName>
        <fullName evidence="2">Uncharacterized protein</fullName>
    </submittedName>
</protein>
<keyword evidence="3" id="KW-1185">Reference proteome</keyword>
<accession>A0ABS1JC87</accession>
<gene>
    <name evidence="2" type="ORF">JJB07_14690</name>
</gene>
<evidence type="ECO:0000313" key="3">
    <source>
        <dbReference type="Proteomes" id="UP000602284"/>
    </source>
</evidence>
<dbReference type="Proteomes" id="UP000602284">
    <property type="component" value="Unassembled WGS sequence"/>
</dbReference>
<organism evidence="2 3">
    <name type="scientific">Tumebacillus amylolyticus</name>
    <dbReference type="NCBI Taxonomy" id="2801339"/>
    <lineage>
        <taxon>Bacteria</taxon>
        <taxon>Bacillati</taxon>
        <taxon>Bacillota</taxon>
        <taxon>Bacilli</taxon>
        <taxon>Bacillales</taxon>
        <taxon>Alicyclobacillaceae</taxon>
        <taxon>Tumebacillus</taxon>
    </lineage>
</organism>
<sequence length="105" mass="12294">MDALFDLNSVETVEPEKLERPLSKRGSKTPSPQKKQNDLQFNLFETPNQQVTYEESDDHTQVMYNTFLLDHLLKIENDPAVYEQMKLLAEKPFLVQIRQDVVISR</sequence>
<name>A0ABS1JC87_9BACL</name>
<comment type="caution">
    <text evidence="2">The sequence shown here is derived from an EMBL/GenBank/DDBJ whole genome shotgun (WGS) entry which is preliminary data.</text>
</comment>
<dbReference type="RefSeq" id="WP_201636315.1">
    <property type="nucleotide sequence ID" value="NZ_JAEQNB010000004.1"/>
</dbReference>
<feature type="compositionally biased region" description="Polar residues" evidence="1">
    <location>
        <begin position="28"/>
        <end position="38"/>
    </location>
</feature>
<evidence type="ECO:0000313" key="2">
    <source>
        <dbReference type="EMBL" id="MBL0387886.1"/>
    </source>
</evidence>
<evidence type="ECO:0000256" key="1">
    <source>
        <dbReference type="SAM" id="MobiDB-lite"/>
    </source>
</evidence>
<proteinExistence type="predicted"/>